<dbReference type="PANTHER" id="PTHR43774">
    <property type="entry name" value="PEPTIDE METHIONINE SULFOXIDE REDUCTASE"/>
    <property type="match status" value="1"/>
</dbReference>
<dbReference type="EC" id="1.8.4.11" evidence="2"/>
<evidence type="ECO:0000313" key="8">
    <source>
        <dbReference type="EnsemblMetazoa" id="AEPI002302-PA"/>
    </source>
</evidence>
<dbReference type="FunFam" id="3.30.1060.10:FF:000004">
    <property type="entry name" value="Peptide methionine sulfoxide reductase A5"/>
    <property type="match status" value="1"/>
</dbReference>
<dbReference type="InterPro" id="IPR036509">
    <property type="entry name" value="Met_Sox_Rdtase_MsrA_sf"/>
</dbReference>
<dbReference type="STRING" id="199890.A0A182P5W1"/>
<dbReference type="Gene3D" id="3.30.1060.10">
    <property type="entry name" value="Peptide methionine sulphoxide reductase MsrA"/>
    <property type="match status" value="1"/>
</dbReference>
<evidence type="ECO:0000313" key="9">
    <source>
        <dbReference type="Proteomes" id="UP000075885"/>
    </source>
</evidence>
<dbReference type="EnsemblMetazoa" id="AEPI002302-RA">
    <property type="protein sequence ID" value="AEPI002302-PA"/>
    <property type="gene ID" value="AEPI002302"/>
</dbReference>
<evidence type="ECO:0000256" key="5">
    <source>
        <dbReference type="SAM" id="Phobius"/>
    </source>
</evidence>
<evidence type="ECO:0000256" key="2">
    <source>
        <dbReference type="ARBA" id="ARBA00012502"/>
    </source>
</evidence>
<feature type="domain" description="Peptide methionine sulphoxide reductase MsrA" evidence="6">
    <location>
        <begin position="31"/>
        <end position="168"/>
    </location>
</feature>
<keyword evidence="5" id="KW-1133">Transmembrane helix</keyword>
<reference evidence="9" key="1">
    <citation type="submission" date="2013-03" db="EMBL/GenBank/DDBJ databases">
        <title>The Genome Sequence of Anopheles epiroticus epiroticus2.</title>
        <authorList>
            <consortium name="The Broad Institute Genomics Platform"/>
            <person name="Neafsey D.E."/>
            <person name="Howell P."/>
            <person name="Walker B."/>
            <person name="Young S.K."/>
            <person name="Zeng Q."/>
            <person name="Gargeya S."/>
            <person name="Fitzgerald M."/>
            <person name="Haas B."/>
            <person name="Abouelleil A."/>
            <person name="Allen A.W."/>
            <person name="Alvarado L."/>
            <person name="Arachchi H.M."/>
            <person name="Berlin A.M."/>
            <person name="Chapman S.B."/>
            <person name="Gainer-Dewar J."/>
            <person name="Goldberg J."/>
            <person name="Griggs A."/>
            <person name="Gujja S."/>
            <person name="Hansen M."/>
            <person name="Howarth C."/>
            <person name="Imamovic A."/>
            <person name="Ireland A."/>
            <person name="Larimer J."/>
            <person name="McCowan C."/>
            <person name="Murphy C."/>
            <person name="Pearson M."/>
            <person name="Poon T.W."/>
            <person name="Priest M."/>
            <person name="Roberts A."/>
            <person name="Saif S."/>
            <person name="Shea T."/>
            <person name="Sisk P."/>
            <person name="Sykes S."/>
            <person name="Wortman J."/>
            <person name="Nusbaum C."/>
            <person name="Birren B."/>
        </authorList>
    </citation>
    <scope>NUCLEOTIDE SEQUENCE [LARGE SCALE GENOMIC DNA]</scope>
    <source>
        <strain evidence="9">Epiroticus2</strain>
    </source>
</reference>
<feature type="domain" description="Selenoprotein methionine sulfoxide reductase A helical" evidence="7">
    <location>
        <begin position="177"/>
        <end position="224"/>
    </location>
</feature>
<dbReference type="Pfam" id="PF01625">
    <property type="entry name" value="PMSR"/>
    <property type="match status" value="1"/>
</dbReference>
<dbReference type="Pfam" id="PF20939">
    <property type="entry name" value="MsrA_helical"/>
    <property type="match status" value="1"/>
</dbReference>
<keyword evidence="9" id="KW-1185">Reference proteome</keyword>
<dbReference type="HAMAP" id="MF_01401">
    <property type="entry name" value="MsrA"/>
    <property type="match status" value="1"/>
</dbReference>
<keyword evidence="3" id="KW-0560">Oxidoreductase</keyword>
<reference evidence="8" key="2">
    <citation type="submission" date="2020-05" db="UniProtKB">
        <authorList>
            <consortium name="EnsemblMetazoa"/>
        </authorList>
    </citation>
    <scope>IDENTIFICATION</scope>
    <source>
        <strain evidence="8">Epiroticus2</strain>
    </source>
</reference>
<evidence type="ECO:0000256" key="3">
    <source>
        <dbReference type="ARBA" id="ARBA00023002"/>
    </source>
</evidence>
<name>A0A182P5W1_9DIPT</name>
<organism evidence="8 9">
    <name type="scientific">Anopheles epiroticus</name>
    <dbReference type="NCBI Taxonomy" id="199890"/>
    <lineage>
        <taxon>Eukaryota</taxon>
        <taxon>Metazoa</taxon>
        <taxon>Ecdysozoa</taxon>
        <taxon>Arthropoda</taxon>
        <taxon>Hexapoda</taxon>
        <taxon>Insecta</taxon>
        <taxon>Pterygota</taxon>
        <taxon>Neoptera</taxon>
        <taxon>Endopterygota</taxon>
        <taxon>Diptera</taxon>
        <taxon>Nematocera</taxon>
        <taxon>Culicoidea</taxon>
        <taxon>Culicidae</taxon>
        <taxon>Anophelinae</taxon>
        <taxon>Anopheles</taxon>
    </lineage>
</organism>
<dbReference type="AlphaFoldDB" id="A0A182P5W1"/>
<dbReference type="PANTHER" id="PTHR43774:SF1">
    <property type="entry name" value="PEPTIDE METHIONINE SULFOXIDE REDUCTASE MSRA 2"/>
    <property type="match status" value="1"/>
</dbReference>
<dbReference type="Proteomes" id="UP000075885">
    <property type="component" value="Unassembled WGS sequence"/>
</dbReference>
<accession>A0A182P5W1</accession>
<sequence length="334" mass="37290">MVATEHAKGQAERLENIPQQPLHQIDTPFVKATFGMGCFWGCDSLFGATKGVLRTRVGYAGGTTESPAYKKMGDHTEVIEIDYDPKKVSYNDLLDLFWNNHEYGVTTRMKRQYMSLILYHNEEQRQIAEASRTEEQVKRAPEQIITEIAPAGPFYPAENYHQKYRLQGHTDLAKGIGLTPDLLHTSHVAARLNGYLIGVSGLKQFEEEADLLGLSKDQVQYVRDCCQCAMSMFISLLVVFILIAVAVAIAIYFEVLNVDDTAPNVSDFVHKTGDSIKDSIKDKFNYCILFAIALALAIYYGVIHVDESASDAIKDAGSKIKHSIKDGLKRLSDD</sequence>
<dbReference type="InterPro" id="IPR049006">
    <property type="entry name" value="MsrA_helical"/>
</dbReference>
<proteinExistence type="inferred from homology"/>
<protein>
    <recommendedName>
        <fullName evidence="2">peptide-methionine (S)-S-oxide reductase</fullName>
        <ecNumber evidence="2">1.8.4.11</ecNumber>
    </recommendedName>
    <alternativeName>
        <fullName evidence="4">Peptide-methionine (S)-S-oxide reductase</fullName>
    </alternativeName>
</protein>
<evidence type="ECO:0000256" key="4">
    <source>
        <dbReference type="ARBA" id="ARBA00030643"/>
    </source>
</evidence>
<keyword evidence="5" id="KW-0472">Membrane</keyword>
<comment type="similarity">
    <text evidence="1">Belongs to the MsrA Met sulfoxide reductase family.</text>
</comment>
<keyword evidence="5" id="KW-0812">Transmembrane</keyword>
<dbReference type="GO" id="GO:0008113">
    <property type="term" value="F:peptide-methionine (S)-S-oxide reductase activity"/>
    <property type="evidence" value="ECO:0007669"/>
    <property type="project" value="UniProtKB-EC"/>
</dbReference>
<dbReference type="VEuPathDB" id="VectorBase:AEPI002302"/>
<evidence type="ECO:0000256" key="1">
    <source>
        <dbReference type="ARBA" id="ARBA00005591"/>
    </source>
</evidence>
<dbReference type="SUPFAM" id="SSF55068">
    <property type="entry name" value="Peptide methionine sulfoxide reductase"/>
    <property type="match status" value="1"/>
</dbReference>
<dbReference type="NCBIfam" id="TIGR00401">
    <property type="entry name" value="msrA"/>
    <property type="match status" value="1"/>
</dbReference>
<feature type="transmembrane region" description="Helical" evidence="5">
    <location>
        <begin position="284"/>
        <end position="302"/>
    </location>
</feature>
<dbReference type="InterPro" id="IPR002569">
    <property type="entry name" value="Met_Sox_Rdtase_MsrA_dom"/>
</dbReference>
<feature type="transmembrane region" description="Helical" evidence="5">
    <location>
        <begin position="232"/>
        <end position="253"/>
    </location>
</feature>
<evidence type="ECO:0000259" key="7">
    <source>
        <dbReference type="Pfam" id="PF20939"/>
    </source>
</evidence>
<evidence type="ECO:0000259" key="6">
    <source>
        <dbReference type="Pfam" id="PF01625"/>
    </source>
</evidence>